<reference evidence="2 3" key="1">
    <citation type="journal article" date="2007" name="Science">
        <title>Sea anemone genome reveals ancestral eumetazoan gene repertoire and genomic organization.</title>
        <authorList>
            <person name="Putnam N.H."/>
            <person name="Srivastava M."/>
            <person name="Hellsten U."/>
            <person name="Dirks B."/>
            <person name="Chapman J."/>
            <person name="Salamov A."/>
            <person name="Terry A."/>
            <person name="Shapiro H."/>
            <person name="Lindquist E."/>
            <person name="Kapitonov V.V."/>
            <person name="Jurka J."/>
            <person name="Genikhovich G."/>
            <person name="Grigoriev I.V."/>
            <person name="Lucas S.M."/>
            <person name="Steele R.E."/>
            <person name="Finnerty J.R."/>
            <person name="Technau U."/>
            <person name="Martindale M.Q."/>
            <person name="Rokhsar D.S."/>
        </authorList>
    </citation>
    <scope>NUCLEOTIDE SEQUENCE [LARGE SCALE GENOMIC DNA]</scope>
    <source>
        <strain evidence="3">CH2 X CH6</strain>
    </source>
</reference>
<evidence type="ECO:0000313" key="3">
    <source>
        <dbReference type="Proteomes" id="UP000001593"/>
    </source>
</evidence>
<dbReference type="InterPro" id="IPR006553">
    <property type="entry name" value="Leu-rich_rpt_Cys-con_subtyp"/>
</dbReference>
<dbReference type="GO" id="GO:0031146">
    <property type="term" value="P:SCF-dependent proteasomal ubiquitin-dependent protein catabolic process"/>
    <property type="evidence" value="ECO:0000318"/>
    <property type="project" value="GO_Central"/>
</dbReference>
<dbReference type="EMBL" id="DS469539">
    <property type="protein sequence ID" value="EDO45018.1"/>
    <property type="molecule type" value="Genomic_DNA"/>
</dbReference>
<gene>
    <name evidence="2" type="ORF">NEMVEDRAFT_v1g202192</name>
</gene>
<dbReference type="FunFam" id="3.80.10.10:FF:002355">
    <property type="entry name" value="Predicted protein"/>
    <property type="match status" value="1"/>
</dbReference>
<dbReference type="InterPro" id="IPR001611">
    <property type="entry name" value="Leu-rich_rpt"/>
</dbReference>
<dbReference type="eggNOG" id="KOG1947">
    <property type="taxonomic scope" value="Eukaryota"/>
</dbReference>
<feature type="region of interest" description="Disordered" evidence="1">
    <location>
        <begin position="832"/>
        <end position="861"/>
    </location>
</feature>
<proteinExistence type="predicted"/>
<dbReference type="SMART" id="SM00367">
    <property type="entry name" value="LRR_CC"/>
    <property type="match status" value="12"/>
</dbReference>
<organism evidence="2 3">
    <name type="scientific">Nematostella vectensis</name>
    <name type="common">Starlet sea anemone</name>
    <dbReference type="NCBI Taxonomy" id="45351"/>
    <lineage>
        <taxon>Eukaryota</taxon>
        <taxon>Metazoa</taxon>
        <taxon>Cnidaria</taxon>
        <taxon>Anthozoa</taxon>
        <taxon>Hexacorallia</taxon>
        <taxon>Actiniaria</taxon>
        <taxon>Edwardsiidae</taxon>
        <taxon>Nematostella</taxon>
    </lineage>
</organism>
<dbReference type="OMA" id="TANCHAM"/>
<dbReference type="PANTHER" id="PTHR13318:SF247">
    <property type="entry name" value="GH16156P"/>
    <property type="match status" value="1"/>
</dbReference>
<protein>
    <submittedName>
        <fullName evidence="2">Uncharacterized protein</fullName>
    </submittedName>
</protein>
<dbReference type="GO" id="GO:0019005">
    <property type="term" value="C:SCF ubiquitin ligase complex"/>
    <property type="evidence" value="ECO:0000318"/>
    <property type="project" value="GO_Central"/>
</dbReference>
<name>A7RU38_NEMVE</name>
<evidence type="ECO:0000313" key="2">
    <source>
        <dbReference type="EMBL" id="EDO45018.1"/>
    </source>
</evidence>
<keyword evidence="3" id="KW-1185">Reference proteome</keyword>
<dbReference type="Gene3D" id="3.80.10.10">
    <property type="entry name" value="Ribonuclease Inhibitor"/>
    <property type="match status" value="3"/>
</dbReference>
<dbReference type="HOGENOM" id="CLU_276513_0_0_1"/>
<dbReference type="InParanoid" id="A7RU38"/>
<evidence type="ECO:0000256" key="1">
    <source>
        <dbReference type="SAM" id="MobiDB-lite"/>
    </source>
</evidence>
<dbReference type="PANTHER" id="PTHR13318">
    <property type="entry name" value="PARTNER OF PAIRED, ISOFORM B-RELATED"/>
    <property type="match status" value="1"/>
</dbReference>
<sequence length="1333" mass="145653">MELNKYGGRKLTPLFEELLFKQPSLCKMQPPQLTIIARTNIIRTLLWSCDDIRERSLILSQFRDDDSKTFLGDDVLHSIITDFPGELTDELLTLLSPPHLRHLKLTECSRVTCKGLIDVMIKCSHINFLDLSECDHLIRPTVLRCLKDHSVNLTHLYLEDCEMVTDDVLQNLPSQGDKGIANRCEVQIIMMCCPSLQHLNLSSCKNITDNAFAINSPNPPNSAETSQHVPSQRALHAGSCLSSIDISGCQHLTSTSIKHLVELCGPTLTTVNVAWTGVGCVALLHLAGLDSKSFVNVVEKADPECAEILKVVANKSYFGTQNEENYNLEELDYKNESDTQASGTSGKDRFLCDVPEEFRNKAAVLSDNKKKEAVCPSLHSTESEDERSVVAAPEEKLDVSVSKIESDLCVFKETSLADEYKQALYVEDNTQTIGVEGRVENNSSFIDNSVCIEFLKISQQDNQNLDSSHSMHETKNFKDSVTSSHSIASIDITPGNAYMLAQTKPDEFASQDQEFLNQVSWFEDILDEGRTKTSDIFGDAIACLSSALGDLVSGDDNDEGDDALVYIKGSPGTSLSCECSESDEILCECTDLTISTTGTCMTSTELCSSSRSENVVNTTITDYNELIDANDIDIGLRYYSSLTPDGQILNGGFSDNTGSRNGDARRKGYVVQGSASQLTSGHVIDVIYLNTHDGDNYVNNANCRPSKCLYGSNNVVSTEEDTYVVGVDAMEIDAAPFSNEVDKVLVCSAGDIDTDQGKSRLSTENNIQGADSDPLLTDRDIDHEVEELESQFADLDFLWSDYEKPNGSRFSGAITSLTRALGDLLGDSENEGANNCGSIDGSGNDKGGLIDRDTTNDGDGGCSAENVVDETNGIGNFKNDCSCASYFATAAPNDGDSKPSGDNNVDPFEDDETLTDDYIVLSYNTECVHLAIDEGPRFFQNKLAVNSEMSNASMATESNMLPPTTGIPGPDGLYLNFKPHILSLDISNISFHSIKLGCACLRMFSRINTSLRSFTASWSHLDDETLIEFLGNQPGLRSLTLIDCERLSDKCISIIPTLCPHLTSIDLKGIPYITDQGVMPLMYGGRALQTVSLAEAAITDATLVTIAESAAERLQDLDLSWCEDVTDVGISRVATSCVNLRTLSLRQCDASGVSMDMLTANCHAMTSLKLSGVTNLTDSMVSCLASYMPQLDIIDLSWNSSLTDVGISAVLLHCSCLKKACLSGLKLITSKPFLRIIGDLSRWRINQGMLQLKKKAESGPGHSLKLCDTDIAKRPETDLPFRSQTYAPLLKQVVLEYSDKINDDHLAQIVAVCRGTLLITDYYAMPVKPKWIY</sequence>
<dbReference type="Proteomes" id="UP000001593">
    <property type="component" value="Unassembled WGS sequence"/>
</dbReference>
<accession>A7RU38</accession>
<dbReference type="InterPro" id="IPR032675">
    <property type="entry name" value="LRR_dom_sf"/>
</dbReference>
<dbReference type="SUPFAM" id="SSF52047">
    <property type="entry name" value="RNI-like"/>
    <property type="match status" value="2"/>
</dbReference>
<dbReference type="Pfam" id="PF13516">
    <property type="entry name" value="LRR_6"/>
    <property type="match status" value="2"/>
</dbReference>